<feature type="region of interest" description="Disordered" evidence="4">
    <location>
        <begin position="408"/>
        <end position="448"/>
    </location>
</feature>
<feature type="domain" description="Ubiquitin-like protease family profile" evidence="5">
    <location>
        <begin position="653"/>
        <end position="816"/>
    </location>
</feature>
<feature type="region of interest" description="Disordered" evidence="4">
    <location>
        <begin position="357"/>
        <end position="388"/>
    </location>
</feature>
<dbReference type="PROSITE" id="PS50600">
    <property type="entry name" value="ULP_PROTEASE"/>
    <property type="match status" value="1"/>
</dbReference>
<keyword evidence="1" id="KW-0645">Protease</keyword>
<dbReference type="GO" id="GO:0008234">
    <property type="term" value="F:cysteine-type peptidase activity"/>
    <property type="evidence" value="ECO:0007669"/>
    <property type="project" value="UniProtKB-KW"/>
</dbReference>
<dbReference type="Gene3D" id="3.40.395.10">
    <property type="entry name" value="Adenoviral Proteinase, Chain A"/>
    <property type="match status" value="1"/>
</dbReference>
<evidence type="ECO:0000313" key="7">
    <source>
        <dbReference type="Proteomes" id="UP000063308"/>
    </source>
</evidence>
<dbReference type="GO" id="GO:0019784">
    <property type="term" value="F:deNEDDylase activity"/>
    <property type="evidence" value="ECO:0007669"/>
    <property type="project" value="InterPro"/>
</dbReference>
<feature type="region of interest" description="Disordered" evidence="4">
    <location>
        <begin position="1"/>
        <end position="68"/>
    </location>
</feature>
<accession>A0A0E4FTV7</accession>
<reference evidence="6 7" key="1">
    <citation type="submission" date="2014-11" db="EMBL/GenBank/DDBJ databases">
        <title>Symbiosis island explosion on the genome of extra-slow-growing strains of soybean bradyrhizobia with massive insertion sequences.</title>
        <authorList>
            <person name="Iida T."/>
            <person name="Minamisawa K."/>
        </authorList>
    </citation>
    <scope>NUCLEOTIDE SEQUENCE [LARGE SCALE GENOMIC DNA]</scope>
    <source>
        <strain evidence="6 7">NK6</strain>
    </source>
</reference>
<dbReference type="PANTHER" id="PTHR46468">
    <property type="entry name" value="SENTRIN-SPECIFIC PROTEASE 8"/>
    <property type="match status" value="1"/>
</dbReference>
<dbReference type="GO" id="GO:0000338">
    <property type="term" value="P:protein deneddylation"/>
    <property type="evidence" value="ECO:0007669"/>
    <property type="project" value="TreeGrafter"/>
</dbReference>
<evidence type="ECO:0000256" key="2">
    <source>
        <dbReference type="ARBA" id="ARBA00022801"/>
    </source>
</evidence>
<evidence type="ECO:0000256" key="4">
    <source>
        <dbReference type="SAM" id="MobiDB-lite"/>
    </source>
</evidence>
<proteinExistence type="predicted"/>
<sequence length="849" mass="92925">MDRQNFDPSNVTAWSQVQHDVSEETHAGQAGQEGFEQHLAEARPPDPAPVSRGASRSHHPNLSTEDRDIIDKAIAQYAGPRKPTTVYQYARGLRRLINEIRGRGQSTDLRDHQSLAEYAKAYFPLDNAIVTGLNILRAYYEPGHVAYGARRAAPSAEDALLIEHLTNPGGLNESSFGLYQNALRQFSDKLKGKGQTISELDQDSRVAFARRLLPTHATLISALGTLGDQLDAKQVSGPGGPREAGGDGVPSPRSGGVPAEVWDLFDDEAEEPPADPSELERLEHELRGEIQGRLGDHPAQPPFSVEPEGFTFNPESPPAKVRRLLDDHSALPQVFVNPNDLNADAGVLMRASLHELERQPTMQQSGHEQPAAPSRSSVLPSGDNRPTSFVINTERYTALLVPAGMTRQSFPLHPRSENAPQPSAPSGNQASPALPSRRMEQAAPASDRAEAVFPALGETFDASLSAPEDFSHGTQPAPGMMRSRLGRWGQFPDVAERVKTYDIRGERYTAVLGPGGPDDVRLIHLRSPAVGDTFDVSFAVPKDFSHRTQPAPDMMLSTLGKWDFLPVAEHPIMNYEIGGERYTAVLGPKGPNDVHLIHHPRVADEAAPAAPSDVYNVLDLPSTPEELPDYANYLSAFPRIHSGAEIGASGPAASSHDRSGRALDPMQWLGDEHIQRDYELLTQELQMNDPNLAARTRFVDPLIAFRLSWGAERDALSALQRIVYDHDNDVADFLFLPVTDASPTNPNGTHWSLLLVDRCTRGVPVAYHYDSVEGHNDGPAERLAERLGLTLQRAGMAPQQNSYDCGVFVVDGTRELVRRLAQGERPQAEPLHLDNLVANRQALRDRLRG</sequence>
<dbReference type="InterPro" id="IPR038765">
    <property type="entry name" value="Papain-like_cys_pep_sf"/>
</dbReference>
<dbReference type="SUPFAM" id="SSF54001">
    <property type="entry name" value="Cysteine proteinases"/>
    <property type="match status" value="1"/>
</dbReference>
<dbReference type="Pfam" id="PF02902">
    <property type="entry name" value="Peptidase_C48"/>
    <property type="match status" value="1"/>
</dbReference>
<feature type="region of interest" description="Disordered" evidence="4">
    <location>
        <begin position="231"/>
        <end position="259"/>
    </location>
</feature>
<organism evidence="6 7">
    <name type="scientific">Bradyrhizobium diazoefficiens</name>
    <dbReference type="NCBI Taxonomy" id="1355477"/>
    <lineage>
        <taxon>Bacteria</taxon>
        <taxon>Pseudomonadati</taxon>
        <taxon>Pseudomonadota</taxon>
        <taxon>Alphaproteobacteria</taxon>
        <taxon>Hyphomicrobiales</taxon>
        <taxon>Nitrobacteraceae</taxon>
        <taxon>Bradyrhizobium</taxon>
    </lineage>
</organism>
<dbReference type="RefSeq" id="WP_309142178.1">
    <property type="nucleotide sequence ID" value="NZ_JAFCKD010000337.1"/>
</dbReference>
<dbReference type="PANTHER" id="PTHR46468:SF1">
    <property type="entry name" value="SENTRIN-SPECIFIC PROTEASE 8"/>
    <property type="match status" value="1"/>
</dbReference>
<dbReference type="InterPro" id="IPR044613">
    <property type="entry name" value="Nep1/2-like"/>
</dbReference>
<dbReference type="AlphaFoldDB" id="A0A0E4FTV7"/>
<keyword evidence="2" id="KW-0378">Hydrolase</keyword>
<keyword evidence="3" id="KW-0788">Thiol protease</keyword>
<dbReference type="Proteomes" id="UP000063308">
    <property type="component" value="Chromosome"/>
</dbReference>
<feature type="compositionally biased region" description="Basic and acidic residues" evidence="4">
    <location>
        <begin position="35"/>
        <end position="44"/>
    </location>
</feature>
<evidence type="ECO:0000256" key="3">
    <source>
        <dbReference type="ARBA" id="ARBA00022807"/>
    </source>
</evidence>
<protein>
    <recommendedName>
        <fullName evidence="5">Ubiquitin-like protease family profile domain-containing protein</fullName>
    </recommendedName>
</protein>
<dbReference type="EMBL" id="AP014685">
    <property type="protein sequence ID" value="BAR55459.1"/>
    <property type="molecule type" value="Genomic_DNA"/>
</dbReference>
<feature type="compositionally biased region" description="Gly residues" evidence="4">
    <location>
        <begin position="237"/>
        <end position="248"/>
    </location>
</feature>
<feature type="compositionally biased region" description="Polar residues" evidence="4">
    <location>
        <begin position="418"/>
        <end position="431"/>
    </location>
</feature>
<evidence type="ECO:0000313" key="6">
    <source>
        <dbReference type="EMBL" id="BAR55459.1"/>
    </source>
</evidence>
<name>A0A0E4FTV7_9BRAD</name>
<feature type="compositionally biased region" description="Polar residues" evidence="4">
    <location>
        <begin position="1"/>
        <end position="19"/>
    </location>
</feature>
<gene>
    <name evidence="6" type="ORF">NK6_2278</name>
</gene>
<dbReference type="GO" id="GO:0006508">
    <property type="term" value="P:proteolysis"/>
    <property type="evidence" value="ECO:0007669"/>
    <property type="project" value="UniProtKB-KW"/>
</dbReference>
<feature type="compositionally biased region" description="Polar residues" evidence="4">
    <location>
        <begin position="374"/>
        <end position="388"/>
    </location>
</feature>
<evidence type="ECO:0000259" key="5">
    <source>
        <dbReference type="PROSITE" id="PS50600"/>
    </source>
</evidence>
<evidence type="ECO:0000256" key="1">
    <source>
        <dbReference type="ARBA" id="ARBA00022670"/>
    </source>
</evidence>
<dbReference type="InterPro" id="IPR003653">
    <property type="entry name" value="Peptidase_C48_C"/>
</dbReference>